<dbReference type="GO" id="GO:0003677">
    <property type="term" value="F:DNA binding"/>
    <property type="evidence" value="ECO:0007669"/>
    <property type="project" value="InterPro"/>
</dbReference>
<dbReference type="InterPro" id="IPR006591">
    <property type="entry name" value="RNAP_P/RPABC4"/>
</dbReference>
<evidence type="ECO:0000256" key="2">
    <source>
        <dbReference type="ARBA" id="ARBA00022723"/>
    </source>
</evidence>
<dbReference type="InterPro" id="IPR000626">
    <property type="entry name" value="Ubiquitin-like_dom"/>
</dbReference>
<dbReference type="SMART" id="SM00213">
    <property type="entry name" value="UBQ"/>
    <property type="match status" value="1"/>
</dbReference>
<keyword evidence="3" id="KW-0862">Zinc</keyword>
<dbReference type="GO" id="GO:0003899">
    <property type="term" value="F:DNA-directed RNA polymerase activity"/>
    <property type="evidence" value="ECO:0007669"/>
    <property type="project" value="InterPro"/>
</dbReference>
<dbReference type="InterPro" id="IPR029071">
    <property type="entry name" value="Ubiquitin-like_domsf"/>
</dbReference>
<dbReference type="CDD" id="cd17039">
    <property type="entry name" value="Ubl_ubiquitin_like"/>
    <property type="match status" value="2"/>
</dbReference>
<evidence type="ECO:0000259" key="6">
    <source>
        <dbReference type="PROSITE" id="PS50053"/>
    </source>
</evidence>
<evidence type="ECO:0000313" key="10">
    <source>
        <dbReference type="Proteomes" id="UP000290189"/>
    </source>
</evidence>
<dbReference type="SUPFAM" id="SSF54236">
    <property type="entry name" value="Ubiquitin-like"/>
    <property type="match status" value="1"/>
</dbReference>
<dbReference type="Pfam" id="PF00240">
    <property type="entry name" value="ubiquitin"/>
    <property type="match status" value="1"/>
</dbReference>
<accession>A0A0G4J5A1</accession>
<evidence type="ECO:0000256" key="4">
    <source>
        <dbReference type="ARBA" id="ARBA00023242"/>
    </source>
</evidence>
<evidence type="ECO:0000313" key="7">
    <source>
        <dbReference type="EMBL" id="CEP02677.1"/>
    </source>
</evidence>
<protein>
    <recommendedName>
        <fullName evidence="6">Ubiquitin-like domain-containing protein</fullName>
    </recommendedName>
</protein>
<gene>
    <name evidence="7" type="ORF">PBRA_002644</name>
    <name evidence="8" type="ORF">PLBR_LOCUS2018</name>
</gene>
<comment type="similarity">
    <text evidence="5">Belongs to the archaeal Rpo12/eukaryotic RPC10 RNA polymerase subunit family.</text>
</comment>
<dbReference type="Pfam" id="PF03604">
    <property type="entry name" value="Zn_ribbon_RPAB4"/>
    <property type="match status" value="1"/>
</dbReference>
<name>A0A0G4J5A1_PLABS</name>
<dbReference type="GO" id="GO:0005736">
    <property type="term" value="C:RNA polymerase I complex"/>
    <property type="evidence" value="ECO:0007669"/>
    <property type="project" value="TreeGrafter"/>
</dbReference>
<dbReference type="PROSITE" id="PS50053">
    <property type="entry name" value="UBIQUITIN_2"/>
    <property type="match status" value="2"/>
</dbReference>
<keyword evidence="9" id="KW-1185">Reference proteome</keyword>
<organism evidence="7 9">
    <name type="scientific">Plasmodiophora brassicae</name>
    <name type="common">Clubroot disease agent</name>
    <dbReference type="NCBI Taxonomy" id="37360"/>
    <lineage>
        <taxon>Eukaryota</taxon>
        <taxon>Sar</taxon>
        <taxon>Rhizaria</taxon>
        <taxon>Endomyxa</taxon>
        <taxon>Phytomyxea</taxon>
        <taxon>Plasmodiophorida</taxon>
        <taxon>Plasmodiophoridae</taxon>
        <taxon>Plasmodiophora</taxon>
    </lineage>
</organism>
<keyword evidence="2" id="KW-0479">Metal-binding</keyword>
<sequence length="348" mass="39221">MKVVKVTTDAGRALVVDCANPDTYCETYGDLWQLLQRQQELTPDHELVDANDAPLPLDAPVQFTGQAAVFIKWNKFDITIVDDAHDNQVIPVSASWTIQRVRKEYEDEIGTVIERLSYKGSELEDHATLAAYGIGHGAKLISRIRIVVRDRQCQLEQAQLMYDFSTIFDLKVAFGNSTARNAVPGKCSYRGRELADSDTIYQCELGPNSAVDFEASPFPIYVVTANAIVDEDDEERPIELTVNDHFTVQMIKELYGIVSGGQALVGEDRLTFDGEILAENEMIYLRGVKSGSKLYLQREDIAKATDYECGGCGDVNKIRRRDPIRCRNCGYRVLYKLRTRRPCQYVAR</sequence>
<feature type="domain" description="Ubiquitin-like" evidence="6">
    <location>
        <begin position="76"/>
        <end position="140"/>
    </location>
</feature>
<dbReference type="SUPFAM" id="SSF63393">
    <property type="entry name" value="RNA polymerase subunits"/>
    <property type="match status" value="1"/>
</dbReference>
<evidence type="ECO:0000313" key="9">
    <source>
        <dbReference type="Proteomes" id="UP000039324"/>
    </source>
</evidence>
<evidence type="ECO:0000313" key="8">
    <source>
        <dbReference type="EMBL" id="SPQ94803.1"/>
    </source>
</evidence>
<comment type="subcellular location">
    <subcellularLocation>
        <location evidence="1">Nucleus</location>
    </subcellularLocation>
</comment>
<reference evidence="8 10" key="2">
    <citation type="submission" date="2018-03" db="EMBL/GenBank/DDBJ databases">
        <authorList>
            <person name="Fogelqvist J."/>
        </authorList>
    </citation>
    <scope>NUCLEOTIDE SEQUENCE [LARGE SCALE GENOMIC DNA]</scope>
</reference>
<dbReference type="InterPro" id="IPR029040">
    <property type="entry name" value="RPABC4/Spt4"/>
</dbReference>
<dbReference type="PANTHER" id="PTHR12056:SF2">
    <property type="entry name" value="GEO11084P1"/>
    <property type="match status" value="1"/>
</dbReference>
<evidence type="ECO:0000256" key="1">
    <source>
        <dbReference type="ARBA" id="ARBA00004123"/>
    </source>
</evidence>
<dbReference type="Proteomes" id="UP000290189">
    <property type="component" value="Unassembled WGS sequence"/>
</dbReference>
<dbReference type="GO" id="GO:0005666">
    <property type="term" value="C:RNA polymerase III complex"/>
    <property type="evidence" value="ECO:0007669"/>
    <property type="project" value="TreeGrafter"/>
</dbReference>
<dbReference type="EMBL" id="CDSF01000133">
    <property type="protein sequence ID" value="CEP02677.1"/>
    <property type="molecule type" value="Genomic_DNA"/>
</dbReference>
<keyword evidence="8" id="KW-0496">Mitochondrion</keyword>
<geneLocation type="mitochondrion" evidence="8"/>
<keyword evidence="4" id="KW-0539">Nucleus</keyword>
<feature type="domain" description="Ubiquitin-like" evidence="6">
    <location>
        <begin position="218"/>
        <end position="296"/>
    </location>
</feature>
<dbReference type="AlphaFoldDB" id="A0A0G4J5A1"/>
<evidence type="ECO:0000256" key="3">
    <source>
        <dbReference type="ARBA" id="ARBA00022833"/>
    </source>
</evidence>
<dbReference type="OrthoDB" id="5585087at2759"/>
<reference evidence="7 9" key="1">
    <citation type="submission" date="2015-02" db="EMBL/GenBank/DDBJ databases">
        <authorList>
            <person name="Chooi Y.-H."/>
        </authorList>
    </citation>
    <scope>NUCLEOTIDE SEQUENCE [LARGE SCALE GENOMIC DNA]</scope>
    <source>
        <strain evidence="7">E3</strain>
    </source>
</reference>
<dbReference type="SMART" id="SM00659">
    <property type="entry name" value="RPOLCX"/>
    <property type="match status" value="1"/>
</dbReference>
<dbReference type="GO" id="GO:0006351">
    <property type="term" value="P:DNA-templated transcription"/>
    <property type="evidence" value="ECO:0007669"/>
    <property type="project" value="InterPro"/>
</dbReference>
<dbReference type="Proteomes" id="UP000039324">
    <property type="component" value="Unassembled WGS sequence"/>
</dbReference>
<dbReference type="Gene3D" id="3.10.20.90">
    <property type="entry name" value="Phosphatidylinositol 3-kinase Catalytic Subunit, Chain A, domain 1"/>
    <property type="match status" value="1"/>
</dbReference>
<dbReference type="InterPro" id="IPR039747">
    <property type="entry name" value="RPABC4"/>
</dbReference>
<dbReference type="Gene3D" id="2.20.28.30">
    <property type="entry name" value="RNA polymerase ii, chain L"/>
    <property type="match status" value="1"/>
</dbReference>
<dbReference type="OMA" id="YMENSRR"/>
<evidence type="ECO:0000256" key="5">
    <source>
        <dbReference type="ARBA" id="ARBA00025770"/>
    </source>
</evidence>
<dbReference type="GO" id="GO:0005665">
    <property type="term" value="C:RNA polymerase II, core complex"/>
    <property type="evidence" value="ECO:0007669"/>
    <property type="project" value="TreeGrafter"/>
</dbReference>
<dbReference type="GO" id="GO:0008270">
    <property type="term" value="F:zinc ion binding"/>
    <property type="evidence" value="ECO:0007669"/>
    <property type="project" value="InterPro"/>
</dbReference>
<dbReference type="EMBL" id="OVEO01000003">
    <property type="protein sequence ID" value="SPQ94803.1"/>
    <property type="molecule type" value="Genomic_DNA"/>
</dbReference>
<dbReference type="PANTHER" id="PTHR12056">
    <property type="entry name" value="DNA-DIRECTED RNA POLYMERASES I, II, AND III"/>
    <property type="match status" value="1"/>
</dbReference>
<proteinExistence type="inferred from homology"/>